<dbReference type="EMBL" id="JBHFNS010000070">
    <property type="protein sequence ID" value="MFB2937280.1"/>
    <property type="molecule type" value="Genomic_DNA"/>
</dbReference>
<evidence type="ECO:0000256" key="1">
    <source>
        <dbReference type="SAM" id="Phobius"/>
    </source>
</evidence>
<comment type="caution">
    <text evidence="2">The sequence shown here is derived from an EMBL/GenBank/DDBJ whole genome shotgun (WGS) entry which is preliminary data.</text>
</comment>
<dbReference type="InterPro" id="IPR012902">
    <property type="entry name" value="N_methyl_site"/>
</dbReference>
<evidence type="ECO:0000313" key="2">
    <source>
        <dbReference type="EMBL" id="MFB2937280.1"/>
    </source>
</evidence>
<keyword evidence="1" id="KW-1133">Transmembrane helix</keyword>
<gene>
    <name evidence="2" type="ORF">ACE1B6_18690</name>
</gene>
<dbReference type="Pfam" id="PF07963">
    <property type="entry name" value="N_methyl"/>
    <property type="match status" value="1"/>
</dbReference>
<keyword evidence="3" id="KW-1185">Reference proteome</keyword>
<organism evidence="2 3">
    <name type="scientific">Floridaenema fluviatile BLCC-F154</name>
    <dbReference type="NCBI Taxonomy" id="3153640"/>
    <lineage>
        <taxon>Bacteria</taxon>
        <taxon>Bacillati</taxon>
        <taxon>Cyanobacteriota</taxon>
        <taxon>Cyanophyceae</taxon>
        <taxon>Oscillatoriophycideae</taxon>
        <taxon>Aerosakkonematales</taxon>
        <taxon>Aerosakkonemataceae</taxon>
        <taxon>Floridanema</taxon>
        <taxon>Floridanema fluviatile</taxon>
    </lineage>
</organism>
<keyword evidence="1" id="KW-0472">Membrane</keyword>
<dbReference type="Proteomes" id="UP001576776">
    <property type="component" value="Unassembled WGS sequence"/>
</dbReference>
<accession>A0ABV4YEM2</accession>
<reference evidence="2 3" key="1">
    <citation type="submission" date="2024-09" db="EMBL/GenBank/DDBJ databases">
        <title>Floridaenema gen nov. (Aerosakkonemataceae, Aerosakkonematales ord. nov., Cyanobacteria) from benthic tropical and subtropical fresh waters, with the description of four new species.</title>
        <authorList>
            <person name="Moretto J.A."/>
            <person name="Berthold D.E."/>
            <person name="Lefler F.W."/>
            <person name="Huang I.-S."/>
            <person name="Laughinghouse H. IV."/>
        </authorList>
    </citation>
    <scope>NUCLEOTIDE SEQUENCE [LARGE SCALE GENOMIC DNA]</scope>
    <source>
        <strain evidence="2 3">BLCC-F154</strain>
    </source>
</reference>
<protein>
    <submittedName>
        <fullName evidence="2">Prepilin-type N-terminal cleavage/methylation domain-containing protein</fullName>
    </submittedName>
</protein>
<evidence type="ECO:0000313" key="3">
    <source>
        <dbReference type="Proteomes" id="UP001576776"/>
    </source>
</evidence>
<keyword evidence="1" id="KW-0812">Transmembrane</keyword>
<dbReference type="RefSeq" id="WP_413258762.1">
    <property type="nucleotide sequence ID" value="NZ_JBHFNS010000070.1"/>
</dbReference>
<sequence length="234" mass="25579">MLRNTGQLKKKIPPILGLAKAIRLREKNSQGGLSLLEILVAIVVISAVISAITPAIFLSVASRVQNRRAQQAQQLANGAVDRVRRLVASTSYSEEALKRVVPVTVGGELQASDVQPSDKDQLVDLDGDTIPDFRVQVFRTTLNEIKDQDGKGKPVIFKLGVRVYFLFPNQQNPPLLKEPASLKMTSGMGWKDKDGRIRPLAVAYTTIAQGDNPDALCYLGQSLGKSFEQQCPTK</sequence>
<name>A0ABV4YEM2_9CYAN</name>
<dbReference type="PROSITE" id="PS00409">
    <property type="entry name" value="PROKAR_NTER_METHYL"/>
    <property type="match status" value="1"/>
</dbReference>
<feature type="transmembrane region" description="Helical" evidence="1">
    <location>
        <begin position="38"/>
        <end position="61"/>
    </location>
</feature>
<proteinExistence type="predicted"/>